<dbReference type="EMBL" id="JBHUHR010000045">
    <property type="protein sequence ID" value="MFD2036833.1"/>
    <property type="molecule type" value="Genomic_DNA"/>
</dbReference>
<organism evidence="2 3">
    <name type="scientific">Belliella marina</name>
    <dbReference type="NCBI Taxonomy" id="1644146"/>
    <lineage>
        <taxon>Bacteria</taxon>
        <taxon>Pseudomonadati</taxon>
        <taxon>Bacteroidota</taxon>
        <taxon>Cytophagia</taxon>
        <taxon>Cytophagales</taxon>
        <taxon>Cyclobacteriaceae</taxon>
        <taxon>Belliella</taxon>
    </lineage>
</organism>
<dbReference type="PANTHER" id="PTHR24567:SF76">
    <property type="entry name" value="CYCLIC NUCLEOTIDE-BINDING DOMAIN PROTEIN"/>
    <property type="match status" value="1"/>
</dbReference>
<dbReference type="InterPro" id="IPR050397">
    <property type="entry name" value="Env_Response_Regulators"/>
</dbReference>
<sequence length="188" mass="21786">MTLLNYLDQIVRLSDETRQEMLLKVSLEEKPKGNMLHQAGNTARLIYFIEKGMARVFYSNQHGKEITYGFYSEGDMVTVPESFFEGTPSNYSIELLEDCVLYSLSREGLDDMLSKFPEMEKVKSHFLLHFLLKSSHRIVALQFQNAQERYDTLQERQPSIILRAPLGHIASYLGITQETLSRIRSKKQ</sequence>
<dbReference type="InterPro" id="IPR014710">
    <property type="entry name" value="RmlC-like_jellyroll"/>
</dbReference>
<reference evidence="3" key="1">
    <citation type="journal article" date="2019" name="Int. J. Syst. Evol. Microbiol.">
        <title>The Global Catalogue of Microorganisms (GCM) 10K type strain sequencing project: providing services to taxonomists for standard genome sequencing and annotation.</title>
        <authorList>
            <consortium name="The Broad Institute Genomics Platform"/>
            <consortium name="The Broad Institute Genome Sequencing Center for Infectious Disease"/>
            <person name="Wu L."/>
            <person name="Ma J."/>
        </authorList>
    </citation>
    <scope>NUCLEOTIDE SEQUENCE [LARGE SCALE GENOMIC DNA]</scope>
    <source>
        <strain evidence="3">CGMCC 1.15180</strain>
    </source>
</reference>
<dbReference type="SUPFAM" id="SSF51206">
    <property type="entry name" value="cAMP-binding domain-like"/>
    <property type="match status" value="1"/>
</dbReference>
<dbReference type="CDD" id="cd00038">
    <property type="entry name" value="CAP_ED"/>
    <property type="match status" value="1"/>
</dbReference>
<evidence type="ECO:0000259" key="1">
    <source>
        <dbReference type="PROSITE" id="PS50042"/>
    </source>
</evidence>
<dbReference type="RefSeq" id="WP_376888252.1">
    <property type="nucleotide sequence ID" value="NZ_JBHUHR010000045.1"/>
</dbReference>
<evidence type="ECO:0000313" key="3">
    <source>
        <dbReference type="Proteomes" id="UP001597361"/>
    </source>
</evidence>
<dbReference type="PROSITE" id="PS50042">
    <property type="entry name" value="CNMP_BINDING_3"/>
    <property type="match status" value="1"/>
</dbReference>
<gene>
    <name evidence="2" type="ORF">ACFSKL_18655</name>
</gene>
<comment type="caution">
    <text evidence="2">The sequence shown here is derived from an EMBL/GenBank/DDBJ whole genome shotgun (WGS) entry which is preliminary data.</text>
</comment>
<keyword evidence="3" id="KW-1185">Reference proteome</keyword>
<name>A0ABW4VRT9_9BACT</name>
<dbReference type="InterPro" id="IPR000595">
    <property type="entry name" value="cNMP-bd_dom"/>
</dbReference>
<feature type="domain" description="Cyclic nucleotide-binding" evidence="1">
    <location>
        <begin position="9"/>
        <end position="121"/>
    </location>
</feature>
<accession>A0ABW4VRT9</accession>
<dbReference type="Proteomes" id="UP001597361">
    <property type="component" value="Unassembled WGS sequence"/>
</dbReference>
<evidence type="ECO:0000313" key="2">
    <source>
        <dbReference type="EMBL" id="MFD2036833.1"/>
    </source>
</evidence>
<proteinExistence type="predicted"/>
<protein>
    <submittedName>
        <fullName evidence="2">Crp/Fnr family transcriptional regulator</fullName>
    </submittedName>
</protein>
<dbReference type="InterPro" id="IPR018490">
    <property type="entry name" value="cNMP-bd_dom_sf"/>
</dbReference>
<dbReference type="Gene3D" id="2.60.120.10">
    <property type="entry name" value="Jelly Rolls"/>
    <property type="match status" value="1"/>
</dbReference>
<dbReference type="PANTHER" id="PTHR24567">
    <property type="entry name" value="CRP FAMILY TRANSCRIPTIONAL REGULATORY PROTEIN"/>
    <property type="match status" value="1"/>
</dbReference>
<dbReference type="Pfam" id="PF00027">
    <property type="entry name" value="cNMP_binding"/>
    <property type="match status" value="1"/>
</dbReference>